<dbReference type="AlphaFoldDB" id="A0A166MAP4"/>
<organism evidence="1 2">
    <name type="scientific">Exidia glandulosa HHB12029</name>
    <dbReference type="NCBI Taxonomy" id="1314781"/>
    <lineage>
        <taxon>Eukaryota</taxon>
        <taxon>Fungi</taxon>
        <taxon>Dikarya</taxon>
        <taxon>Basidiomycota</taxon>
        <taxon>Agaricomycotina</taxon>
        <taxon>Agaricomycetes</taxon>
        <taxon>Auriculariales</taxon>
        <taxon>Exidiaceae</taxon>
        <taxon>Exidia</taxon>
    </lineage>
</organism>
<reference evidence="1 2" key="1">
    <citation type="journal article" date="2016" name="Mol. Biol. Evol.">
        <title>Comparative Genomics of Early-Diverging Mushroom-Forming Fungi Provides Insights into the Origins of Lignocellulose Decay Capabilities.</title>
        <authorList>
            <person name="Nagy L.G."/>
            <person name="Riley R."/>
            <person name="Tritt A."/>
            <person name="Adam C."/>
            <person name="Daum C."/>
            <person name="Floudas D."/>
            <person name="Sun H."/>
            <person name="Yadav J.S."/>
            <person name="Pangilinan J."/>
            <person name="Larsson K.H."/>
            <person name="Matsuura K."/>
            <person name="Barry K."/>
            <person name="Labutti K."/>
            <person name="Kuo R."/>
            <person name="Ohm R.A."/>
            <person name="Bhattacharya S.S."/>
            <person name="Shirouzu T."/>
            <person name="Yoshinaga Y."/>
            <person name="Martin F.M."/>
            <person name="Grigoriev I.V."/>
            <person name="Hibbett D.S."/>
        </authorList>
    </citation>
    <scope>NUCLEOTIDE SEQUENCE [LARGE SCALE GENOMIC DNA]</scope>
    <source>
        <strain evidence="1 2">HHB12029</strain>
    </source>
</reference>
<accession>A0A166MAP4</accession>
<sequence length="72" mass="8078">MLRHAATLEGSSDRIEKGRKLITGIVNSFTSKSEIGAPMAASYMLDLPDHYKSHEFKSVYWKGFVTEVLSPF</sequence>
<evidence type="ECO:0000313" key="2">
    <source>
        <dbReference type="Proteomes" id="UP000077266"/>
    </source>
</evidence>
<name>A0A166MAP4_EXIGL</name>
<evidence type="ECO:0000313" key="1">
    <source>
        <dbReference type="EMBL" id="KZV77825.1"/>
    </source>
</evidence>
<dbReference type="Proteomes" id="UP000077266">
    <property type="component" value="Unassembled WGS sequence"/>
</dbReference>
<keyword evidence="2" id="KW-1185">Reference proteome</keyword>
<dbReference type="OrthoDB" id="3259294at2759"/>
<dbReference type="EMBL" id="KV427512">
    <property type="protein sequence ID" value="KZV77825.1"/>
    <property type="molecule type" value="Genomic_DNA"/>
</dbReference>
<feature type="non-terminal residue" evidence="1">
    <location>
        <position position="72"/>
    </location>
</feature>
<proteinExistence type="predicted"/>
<protein>
    <submittedName>
        <fullName evidence="1">Uncharacterized protein</fullName>
    </submittedName>
</protein>
<dbReference type="InParanoid" id="A0A166MAP4"/>
<gene>
    <name evidence="1" type="ORF">EXIGLDRAFT_634871</name>
</gene>